<protein>
    <submittedName>
        <fullName evidence="1">Uncharacterized protein</fullName>
    </submittedName>
</protein>
<organism evidence="1 2">
    <name type="scientific">Acinetobacter kyonggiensis</name>
    <dbReference type="NCBI Taxonomy" id="595670"/>
    <lineage>
        <taxon>Bacteria</taxon>
        <taxon>Pseudomonadati</taxon>
        <taxon>Pseudomonadota</taxon>
        <taxon>Gammaproteobacteria</taxon>
        <taxon>Moraxellales</taxon>
        <taxon>Moraxellaceae</taxon>
        <taxon>Acinetobacter</taxon>
    </lineage>
</organism>
<accession>A0A1H3MVM1</accession>
<sequence>MVLRSEILGRAIRKLDISTWGLHPNFLYETLCKLGVHLKVTLYLFICIS</sequence>
<name>A0A1H3MVM1_9GAMM</name>
<gene>
    <name evidence="1" type="ORF">SAMN05421643_13216</name>
</gene>
<evidence type="ECO:0000313" key="1">
    <source>
        <dbReference type="EMBL" id="SDY80772.1"/>
    </source>
</evidence>
<proteinExistence type="predicted"/>
<evidence type="ECO:0000313" key="2">
    <source>
        <dbReference type="Proteomes" id="UP000199035"/>
    </source>
</evidence>
<keyword evidence="2" id="KW-1185">Reference proteome</keyword>
<dbReference type="EMBL" id="FNPK01000032">
    <property type="protein sequence ID" value="SDY80772.1"/>
    <property type="molecule type" value="Genomic_DNA"/>
</dbReference>
<dbReference type="AlphaFoldDB" id="A0A1H3MVM1"/>
<reference evidence="2" key="1">
    <citation type="submission" date="2016-10" db="EMBL/GenBank/DDBJ databases">
        <authorList>
            <person name="Varghese N."/>
            <person name="Submissions S."/>
        </authorList>
    </citation>
    <scope>NUCLEOTIDE SEQUENCE [LARGE SCALE GENOMIC DNA]</scope>
    <source>
        <strain evidence="2">ANC 5109</strain>
    </source>
</reference>
<dbReference type="Proteomes" id="UP000199035">
    <property type="component" value="Unassembled WGS sequence"/>
</dbReference>